<dbReference type="Proteomes" id="UP001595921">
    <property type="component" value="Unassembled WGS sequence"/>
</dbReference>
<dbReference type="EC" id="3.1.-.-" evidence="3"/>
<sequence length="211" mass="22488">MAVEQPVTLVDDGVTLEGDLTVPDGVVGLVLFAHGSGSSRKSPRNRTVAESLQDRGLATLLFDLLTVEEDRVYENRFDIELLTERLVSAGKWTRSDPRIAGLKLGYFGSSTGAAAALRAAARPEPPVGAVVSRGGRVDLAADDLANVEAATLFVVGGDDSQVLELNRTAFESLHCEKELHVVPGATHLFEEPGALEEVADVAGRWFVTHLS</sequence>
<gene>
    <name evidence="3" type="ORF">ACFO0N_21995</name>
</gene>
<dbReference type="PANTHER" id="PTHR22946">
    <property type="entry name" value="DIENELACTONE HYDROLASE DOMAIN-CONTAINING PROTEIN-RELATED"/>
    <property type="match status" value="1"/>
</dbReference>
<dbReference type="InterPro" id="IPR050261">
    <property type="entry name" value="FrsA_esterase"/>
</dbReference>
<dbReference type="Gene3D" id="3.40.50.1820">
    <property type="entry name" value="alpha/beta hydrolase"/>
    <property type="match status" value="1"/>
</dbReference>
<comment type="caution">
    <text evidence="3">The sequence shown here is derived from an EMBL/GenBank/DDBJ whole genome shotgun (WGS) entry which is preliminary data.</text>
</comment>
<dbReference type="InterPro" id="IPR002925">
    <property type="entry name" value="Dienelactn_hydro"/>
</dbReference>
<feature type="domain" description="Dienelactone hydrolase" evidence="2">
    <location>
        <begin position="81"/>
        <end position="194"/>
    </location>
</feature>
<keyword evidence="4" id="KW-1185">Reference proteome</keyword>
<protein>
    <submittedName>
        <fullName evidence="3">Dienelactone hydrolase family protein</fullName>
        <ecNumber evidence="3">3.1.-.-</ecNumber>
    </submittedName>
</protein>
<evidence type="ECO:0000259" key="2">
    <source>
        <dbReference type="Pfam" id="PF01738"/>
    </source>
</evidence>
<evidence type="ECO:0000256" key="1">
    <source>
        <dbReference type="ARBA" id="ARBA00022801"/>
    </source>
</evidence>
<dbReference type="PANTHER" id="PTHR22946:SF9">
    <property type="entry name" value="POLYKETIDE TRANSFERASE AF380"/>
    <property type="match status" value="1"/>
</dbReference>
<dbReference type="Pfam" id="PF01738">
    <property type="entry name" value="DLH"/>
    <property type="match status" value="1"/>
</dbReference>
<dbReference type="AlphaFoldDB" id="A0ABD5PJU1"/>
<name>A0ABD5PJU1_9EURY</name>
<proteinExistence type="predicted"/>
<keyword evidence="1 3" id="KW-0378">Hydrolase</keyword>
<dbReference type="SUPFAM" id="SSF53474">
    <property type="entry name" value="alpha/beta-Hydrolases"/>
    <property type="match status" value="1"/>
</dbReference>
<dbReference type="RefSeq" id="WP_267620991.1">
    <property type="nucleotide sequence ID" value="NZ_JAODIW010000005.1"/>
</dbReference>
<dbReference type="EMBL" id="JBHSDS010000017">
    <property type="protein sequence ID" value="MFC4360621.1"/>
    <property type="molecule type" value="Genomic_DNA"/>
</dbReference>
<evidence type="ECO:0000313" key="4">
    <source>
        <dbReference type="Proteomes" id="UP001595921"/>
    </source>
</evidence>
<dbReference type="InterPro" id="IPR029058">
    <property type="entry name" value="AB_hydrolase_fold"/>
</dbReference>
<accession>A0ABD5PJU1</accession>
<dbReference type="GO" id="GO:0016788">
    <property type="term" value="F:hydrolase activity, acting on ester bonds"/>
    <property type="evidence" value="ECO:0007669"/>
    <property type="project" value="UniProtKB-ARBA"/>
</dbReference>
<evidence type="ECO:0000313" key="3">
    <source>
        <dbReference type="EMBL" id="MFC4360621.1"/>
    </source>
</evidence>
<organism evidence="3 4">
    <name type="scientific">Halobium salinum</name>
    <dbReference type="NCBI Taxonomy" id="1364940"/>
    <lineage>
        <taxon>Archaea</taxon>
        <taxon>Methanobacteriati</taxon>
        <taxon>Methanobacteriota</taxon>
        <taxon>Stenosarchaea group</taxon>
        <taxon>Halobacteria</taxon>
        <taxon>Halobacteriales</taxon>
        <taxon>Haloferacaceae</taxon>
        <taxon>Halobium</taxon>
    </lineage>
</organism>
<reference evidence="3 4" key="1">
    <citation type="journal article" date="2019" name="Int. J. Syst. Evol. Microbiol.">
        <title>The Global Catalogue of Microorganisms (GCM) 10K type strain sequencing project: providing services to taxonomists for standard genome sequencing and annotation.</title>
        <authorList>
            <consortium name="The Broad Institute Genomics Platform"/>
            <consortium name="The Broad Institute Genome Sequencing Center for Infectious Disease"/>
            <person name="Wu L."/>
            <person name="Ma J."/>
        </authorList>
    </citation>
    <scope>NUCLEOTIDE SEQUENCE [LARGE SCALE GENOMIC DNA]</scope>
    <source>
        <strain evidence="3 4">CGMCC 1.12553</strain>
    </source>
</reference>